<dbReference type="OrthoDB" id="414698at2759"/>
<dbReference type="GO" id="GO:0019748">
    <property type="term" value="P:secondary metabolic process"/>
    <property type="evidence" value="ECO:0007669"/>
    <property type="project" value="TreeGrafter"/>
</dbReference>
<dbReference type="GO" id="GO:0005737">
    <property type="term" value="C:cytoplasm"/>
    <property type="evidence" value="ECO:0007669"/>
    <property type="project" value="TreeGrafter"/>
</dbReference>
<evidence type="ECO:0000259" key="2">
    <source>
        <dbReference type="Pfam" id="PF03959"/>
    </source>
</evidence>
<proteinExistence type="predicted"/>
<feature type="domain" description="Serine hydrolase" evidence="2">
    <location>
        <begin position="2"/>
        <end position="237"/>
    </location>
</feature>
<keyword evidence="1" id="KW-0378">Hydrolase</keyword>
<dbReference type="GO" id="GO:0005634">
    <property type="term" value="C:nucleus"/>
    <property type="evidence" value="ECO:0007669"/>
    <property type="project" value="TreeGrafter"/>
</dbReference>
<dbReference type="SUPFAM" id="SSF53474">
    <property type="entry name" value="alpha/beta-Hydrolases"/>
    <property type="match status" value="1"/>
</dbReference>
<evidence type="ECO:0000256" key="1">
    <source>
        <dbReference type="ARBA" id="ARBA00022801"/>
    </source>
</evidence>
<dbReference type="Gene3D" id="3.40.50.1820">
    <property type="entry name" value="alpha/beta hydrolase"/>
    <property type="match status" value="1"/>
</dbReference>
<dbReference type="InterPro" id="IPR050593">
    <property type="entry name" value="LovG"/>
</dbReference>
<gene>
    <name evidence="3" type="ORF">K491DRAFT_671688</name>
</gene>
<dbReference type="Proteomes" id="UP000799324">
    <property type="component" value="Unassembled WGS sequence"/>
</dbReference>
<dbReference type="InterPro" id="IPR005645">
    <property type="entry name" value="FSH-like_dom"/>
</dbReference>
<dbReference type="PANTHER" id="PTHR48070">
    <property type="entry name" value="ESTERASE OVCA2"/>
    <property type="match status" value="1"/>
</dbReference>
<name>A0A6A6SJ37_9PLEO</name>
<dbReference type="InterPro" id="IPR029058">
    <property type="entry name" value="AB_hydrolase_fold"/>
</dbReference>
<evidence type="ECO:0000313" key="4">
    <source>
        <dbReference type="Proteomes" id="UP000799324"/>
    </source>
</evidence>
<protein>
    <recommendedName>
        <fullName evidence="2">Serine hydrolase domain-containing protein</fullName>
    </recommendedName>
</protein>
<organism evidence="3 4">
    <name type="scientific">Lophiostoma macrostomum CBS 122681</name>
    <dbReference type="NCBI Taxonomy" id="1314788"/>
    <lineage>
        <taxon>Eukaryota</taxon>
        <taxon>Fungi</taxon>
        <taxon>Dikarya</taxon>
        <taxon>Ascomycota</taxon>
        <taxon>Pezizomycotina</taxon>
        <taxon>Dothideomycetes</taxon>
        <taxon>Pleosporomycetidae</taxon>
        <taxon>Pleosporales</taxon>
        <taxon>Lophiostomataceae</taxon>
        <taxon>Lophiostoma</taxon>
    </lineage>
</organism>
<dbReference type="PANTHER" id="PTHR48070:SF4">
    <property type="entry name" value="ESTERASE ALNB"/>
    <property type="match status" value="1"/>
</dbReference>
<reference evidence="3" key="1">
    <citation type="journal article" date="2020" name="Stud. Mycol.">
        <title>101 Dothideomycetes genomes: a test case for predicting lifestyles and emergence of pathogens.</title>
        <authorList>
            <person name="Haridas S."/>
            <person name="Albert R."/>
            <person name="Binder M."/>
            <person name="Bloem J."/>
            <person name="Labutti K."/>
            <person name="Salamov A."/>
            <person name="Andreopoulos B."/>
            <person name="Baker S."/>
            <person name="Barry K."/>
            <person name="Bills G."/>
            <person name="Bluhm B."/>
            <person name="Cannon C."/>
            <person name="Castanera R."/>
            <person name="Culley D."/>
            <person name="Daum C."/>
            <person name="Ezra D."/>
            <person name="Gonzalez J."/>
            <person name="Henrissat B."/>
            <person name="Kuo A."/>
            <person name="Liang C."/>
            <person name="Lipzen A."/>
            <person name="Lutzoni F."/>
            <person name="Magnuson J."/>
            <person name="Mondo S."/>
            <person name="Nolan M."/>
            <person name="Ohm R."/>
            <person name="Pangilinan J."/>
            <person name="Park H.-J."/>
            <person name="Ramirez L."/>
            <person name="Alfaro M."/>
            <person name="Sun H."/>
            <person name="Tritt A."/>
            <person name="Yoshinaga Y."/>
            <person name="Zwiers L.-H."/>
            <person name="Turgeon B."/>
            <person name="Goodwin S."/>
            <person name="Spatafora J."/>
            <person name="Crous P."/>
            <person name="Grigoriev I."/>
        </authorList>
    </citation>
    <scope>NUCLEOTIDE SEQUENCE</scope>
    <source>
        <strain evidence="3">CBS 122681</strain>
    </source>
</reference>
<dbReference type="GO" id="GO:0016787">
    <property type="term" value="F:hydrolase activity"/>
    <property type="evidence" value="ECO:0007669"/>
    <property type="project" value="UniProtKB-KW"/>
</dbReference>
<accession>A0A6A6SJ37</accession>
<evidence type="ECO:0000313" key="3">
    <source>
        <dbReference type="EMBL" id="KAF2647759.1"/>
    </source>
</evidence>
<sequence length="256" mass="28233">MTRFLCLAGAFGNVDKFRVQLAPIINELESDGTAEFHFVHGLHEAVPPPGYEDFFGGPPFFRFLEGSKDPNGEDGLEKIRDFPAGASPEDTLRLFNPLGESEGLAVTATQALEYLQDIVQKHGPFEGIIGYSEGALMAGTLIMKEQQLRETSDYNNTLKLAMFFGGWPPLKPDLKGMLLSDESDLQLNVATCHVIGSLDPYLDGSMALYNVCDPDTAILFDHAKGHTLPRDKDTVKELCDVVRDMIADIRAREKQP</sequence>
<keyword evidence="4" id="KW-1185">Reference proteome</keyword>
<dbReference type="AlphaFoldDB" id="A0A6A6SJ37"/>
<dbReference type="EMBL" id="MU004585">
    <property type="protein sequence ID" value="KAF2647759.1"/>
    <property type="molecule type" value="Genomic_DNA"/>
</dbReference>
<dbReference type="Pfam" id="PF03959">
    <property type="entry name" value="FSH1"/>
    <property type="match status" value="1"/>
</dbReference>